<dbReference type="OrthoDB" id="9815002at2"/>
<keyword evidence="3" id="KW-1185">Reference proteome</keyword>
<evidence type="ECO:0000313" key="2">
    <source>
        <dbReference type="EMBL" id="PLT30367.1"/>
    </source>
</evidence>
<dbReference type="PANTHER" id="PTHR37423">
    <property type="entry name" value="SOLUBLE LYTIC MUREIN TRANSGLYCOSYLASE-RELATED"/>
    <property type="match status" value="1"/>
</dbReference>
<evidence type="ECO:0000259" key="1">
    <source>
        <dbReference type="Pfam" id="PF01464"/>
    </source>
</evidence>
<dbReference type="Proteomes" id="UP000234748">
    <property type="component" value="Unassembled WGS sequence"/>
</dbReference>
<dbReference type="InterPro" id="IPR008258">
    <property type="entry name" value="Transglycosylase_SLT_dom_1"/>
</dbReference>
<gene>
    <name evidence="2" type="ORF">CUU66_07810</name>
</gene>
<proteinExistence type="predicted"/>
<dbReference type="EMBL" id="PGUY01000022">
    <property type="protein sequence ID" value="PLT30367.1"/>
    <property type="molecule type" value="Genomic_DNA"/>
</dbReference>
<accession>A0A2N5M7P5</accession>
<dbReference type="CDD" id="cd00254">
    <property type="entry name" value="LT-like"/>
    <property type="match status" value="1"/>
</dbReference>
<dbReference type="Pfam" id="PF01464">
    <property type="entry name" value="SLT"/>
    <property type="match status" value="1"/>
</dbReference>
<dbReference type="Gene3D" id="1.10.530.10">
    <property type="match status" value="1"/>
</dbReference>
<dbReference type="RefSeq" id="WP_101641120.1">
    <property type="nucleotide sequence ID" value="NZ_PGUY01000022.1"/>
</dbReference>
<comment type="caution">
    <text evidence="2">The sequence shown here is derived from an EMBL/GenBank/DDBJ whole genome shotgun (WGS) entry which is preliminary data.</text>
</comment>
<dbReference type="InterPro" id="IPR023346">
    <property type="entry name" value="Lysozyme-like_dom_sf"/>
</dbReference>
<dbReference type="PANTHER" id="PTHR37423:SF2">
    <property type="entry name" value="MEMBRANE-BOUND LYTIC MUREIN TRANSGLYCOSYLASE C"/>
    <property type="match status" value="1"/>
</dbReference>
<evidence type="ECO:0000313" key="3">
    <source>
        <dbReference type="Proteomes" id="UP000234748"/>
    </source>
</evidence>
<dbReference type="AlphaFoldDB" id="A0A2N5M7P5"/>
<feature type="domain" description="Transglycosylase SLT" evidence="1">
    <location>
        <begin position="105"/>
        <end position="213"/>
    </location>
</feature>
<name>A0A2N5M7P5_9BACI</name>
<reference evidence="2 3" key="1">
    <citation type="submission" date="2017-11" db="EMBL/GenBank/DDBJ databases">
        <title>Comparitive Functional Genomics of Dry Heat Resistant strains isolated from the Viking Spacecraft.</title>
        <authorList>
            <person name="Seuylemezian A."/>
            <person name="Cooper K."/>
            <person name="Vaishampayan P."/>
        </authorList>
    </citation>
    <scope>NUCLEOTIDE SEQUENCE [LARGE SCALE GENOMIC DNA]</scope>
    <source>
        <strain evidence="2 3">V1-29</strain>
    </source>
</reference>
<protein>
    <submittedName>
        <fullName evidence="2">Lytic transglycosylase</fullName>
    </submittedName>
</protein>
<organism evidence="2 3">
    <name type="scientific">Peribacillus deserti</name>
    <dbReference type="NCBI Taxonomy" id="673318"/>
    <lineage>
        <taxon>Bacteria</taxon>
        <taxon>Bacillati</taxon>
        <taxon>Bacillota</taxon>
        <taxon>Bacilli</taxon>
        <taxon>Bacillales</taxon>
        <taxon>Bacillaceae</taxon>
        <taxon>Peribacillus</taxon>
    </lineage>
</organism>
<dbReference type="SUPFAM" id="SSF53955">
    <property type="entry name" value="Lysozyme-like"/>
    <property type="match status" value="1"/>
</dbReference>
<sequence>MKIQDLQSLLHIQSLQSLSGNQSKRGTDTSAGLFQEILGSILNEDSSASSQASTPLGKTLSTLETIIQLVEEKTNIGNPLHFSPSLPPAMAPVANKVSNGHFDSIIEKASSLYNIPSKLIKAVIKQESNFNHLASSPAGASGLMQLMPGTARELGVNNMMDPYENIMGGSKYLRQMLDQFNGSTELALAAYNAGPGNVNKYNGIPPFEETQKYVSKVMNYYKA</sequence>